<keyword evidence="5" id="KW-1185">Reference proteome</keyword>
<dbReference type="SUPFAM" id="SSF141868">
    <property type="entry name" value="EAL domain-like"/>
    <property type="match status" value="1"/>
</dbReference>
<dbReference type="CDD" id="cd01949">
    <property type="entry name" value="GGDEF"/>
    <property type="match status" value="1"/>
</dbReference>
<comment type="caution">
    <text evidence="4">The sequence shown here is derived from an EMBL/GenBank/DDBJ whole genome shotgun (WGS) entry which is preliminary data.</text>
</comment>
<keyword evidence="1" id="KW-1133">Transmembrane helix</keyword>
<dbReference type="Gene3D" id="3.20.20.450">
    <property type="entry name" value="EAL domain"/>
    <property type="match status" value="1"/>
</dbReference>
<dbReference type="RefSeq" id="WP_344502659.1">
    <property type="nucleotide sequence ID" value="NZ_BAAAQD010000005.1"/>
</dbReference>
<dbReference type="NCBIfam" id="TIGR00254">
    <property type="entry name" value="GGDEF"/>
    <property type="match status" value="1"/>
</dbReference>
<name>A0ABN2AA10_9ACTN</name>
<evidence type="ECO:0000313" key="5">
    <source>
        <dbReference type="Proteomes" id="UP001501470"/>
    </source>
</evidence>
<feature type="transmembrane region" description="Helical" evidence="1">
    <location>
        <begin position="262"/>
        <end position="282"/>
    </location>
</feature>
<feature type="domain" description="EAL" evidence="2">
    <location>
        <begin position="520"/>
        <end position="776"/>
    </location>
</feature>
<dbReference type="InterPro" id="IPR035919">
    <property type="entry name" value="EAL_sf"/>
</dbReference>
<dbReference type="PANTHER" id="PTHR33121">
    <property type="entry name" value="CYCLIC DI-GMP PHOSPHODIESTERASE PDEF"/>
    <property type="match status" value="1"/>
</dbReference>
<dbReference type="SMART" id="SM00267">
    <property type="entry name" value="GGDEF"/>
    <property type="match status" value="1"/>
</dbReference>
<feature type="transmembrane region" description="Helical" evidence="1">
    <location>
        <begin position="29"/>
        <end position="47"/>
    </location>
</feature>
<evidence type="ECO:0000259" key="3">
    <source>
        <dbReference type="PROSITE" id="PS50887"/>
    </source>
</evidence>
<feature type="transmembrane region" description="Helical" evidence="1">
    <location>
        <begin position="155"/>
        <end position="173"/>
    </location>
</feature>
<protein>
    <recommendedName>
        <fullName evidence="6">Diguanylate cyclase/phosphodiesterase</fullName>
    </recommendedName>
</protein>
<sequence length="781" mass="83585">MHTTRWVLLTAGAAGIAASAVTDGRLGRVIWLLTALVCASPLLARMWRERARARGPWRLVAAGFAVRLGADLAWGAEGLSKGTVPFPSWNDIGYLASYGLLIAGLIRAAGGRARTALLDASIIAAGLALVDWMMLLHPYLHHADPGGPGATTLALLYPVCDLVLFAAGVRVLFAGAMRDPANRLVLLALGLLLAANFIFFAHAATGATRSVALLDNVLWLLSYLALGLAALPRHRPEKQPQERQTQERRPQVDAEVASHPRILMFAGAAVIGPVAFVVQRGTAGNDHLYVPALLSAALSLLLVLRLGGLARVAQRRSGELDAHAGELERRGRELSDALVEREALEHQLRHGALHDPTTGLANRALLTQRMEWALTRAEQGRHALILLDLDRFTDVNDAHGHAFGDEVLVAVTALLRQLAAPSDTLARLGGDEFALFVEDVEQLRAAHLAEHLRAELKAPLTVGGRTVHLTASLGLVHLAAKAAPRDAVADAELALRAAKRSGRDRVSVYRPELRTARETFTRISAGLRHAIDRGELAVHYQPVVELPSARIVAVEALLRWTPAGGPVPPLDFIPVAEETGMIVPIGAWVLDQACRDAKAWHDRHGASLTVNVSVRQLAEPGFAEQVLRTLARTGLPASALVLEITESVFVGVADDAAPLLAALDGLREHGIRVAIDDFGTGYSSLSYLTQLPVDILKIDRSFVPADPADAAGGDHAFTRAVLQLGTSRQLPAIAEGIETQEQARLLHDLGCRLAQGYHFAKPGPVAHVEAAFLRLNPALTP</sequence>
<dbReference type="SUPFAM" id="SSF55073">
    <property type="entry name" value="Nucleotide cyclase"/>
    <property type="match status" value="1"/>
</dbReference>
<dbReference type="InterPro" id="IPR050706">
    <property type="entry name" value="Cyclic-di-GMP_PDE-like"/>
</dbReference>
<dbReference type="Pfam" id="PF00990">
    <property type="entry name" value="GGDEF"/>
    <property type="match status" value="1"/>
</dbReference>
<dbReference type="Pfam" id="PF00563">
    <property type="entry name" value="EAL"/>
    <property type="match status" value="1"/>
</dbReference>
<dbReference type="EMBL" id="BAAAQD010000005">
    <property type="protein sequence ID" value="GAA1514703.1"/>
    <property type="molecule type" value="Genomic_DNA"/>
</dbReference>
<keyword evidence="1" id="KW-0812">Transmembrane</keyword>
<keyword evidence="1" id="KW-0472">Membrane</keyword>
<reference evidence="4 5" key="1">
    <citation type="journal article" date="2019" name="Int. J. Syst. Evol. Microbiol.">
        <title>The Global Catalogue of Microorganisms (GCM) 10K type strain sequencing project: providing services to taxonomists for standard genome sequencing and annotation.</title>
        <authorList>
            <consortium name="The Broad Institute Genomics Platform"/>
            <consortium name="The Broad Institute Genome Sequencing Center for Infectious Disease"/>
            <person name="Wu L."/>
            <person name="Ma J."/>
        </authorList>
    </citation>
    <scope>NUCLEOTIDE SEQUENCE [LARGE SCALE GENOMIC DNA]</scope>
    <source>
        <strain evidence="4 5">JCM 15933</strain>
    </source>
</reference>
<dbReference type="PROSITE" id="PS50887">
    <property type="entry name" value="GGDEF"/>
    <property type="match status" value="1"/>
</dbReference>
<feature type="domain" description="GGDEF" evidence="3">
    <location>
        <begin position="380"/>
        <end position="511"/>
    </location>
</feature>
<dbReference type="InterPro" id="IPR043128">
    <property type="entry name" value="Rev_trsase/Diguanyl_cyclase"/>
</dbReference>
<feature type="transmembrane region" description="Helical" evidence="1">
    <location>
        <begin position="185"/>
        <end position="205"/>
    </location>
</feature>
<evidence type="ECO:0000256" key="1">
    <source>
        <dbReference type="SAM" id="Phobius"/>
    </source>
</evidence>
<dbReference type="PROSITE" id="PS50883">
    <property type="entry name" value="EAL"/>
    <property type="match status" value="1"/>
</dbReference>
<dbReference type="SMART" id="SM00052">
    <property type="entry name" value="EAL"/>
    <property type="match status" value="1"/>
</dbReference>
<dbReference type="Proteomes" id="UP001501470">
    <property type="component" value="Unassembled WGS sequence"/>
</dbReference>
<dbReference type="InterPro" id="IPR000160">
    <property type="entry name" value="GGDEF_dom"/>
</dbReference>
<gene>
    <name evidence="4" type="ORF">GCM10009827_031790</name>
</gene>
<feature type="transmembrane region" description="Helical" evidence="1">
    <location>
        <begin position="288"/>
        <end position="307"/>
    </location>
</feature>
<dbReference type="CDD" id="cd01948">
    <property type="entry name" value="EAL"/>
    <property type="match status" value="1"/>
</dbReference>
<dbReference type="InterPro" id="IPR001633">
    <property type="entry name" value="EAL_dom"/>
</dbReference>
<dbReference type="PANTHER" id="PTHR33121:SF70">
    <property type="entry name" value="SIGNALING PROTEIN YKOW"/>
    <property type="match status" value="1"/>
</dbReference>
<dbReference type="Gene3D" id="3.30.70.270">
    <property type="match status" value="1"/>
</dbReference>
<evidence type="ECO:0000259" key="2">
    <source>
        <dbReference type="PROSITE" id="PS50883"/>
    </source>
</evidence>
<proteinExistence type="predicted"/>
<evidence type="ECO:0000313" key="4">
    <source>
        <dbReference type="EMBL" id="GAA1514703.1"/>
    </source>
</evidence>
<accession>A0ABN2AA10</accession>
<dbReference type="InterPro" id="IPR029787">
    <property type="entry name" value="Nucleotide_cyclase"/>
</dbReference>
<organism evidence="4 5">
    <name type="scientific">Dactylosporangium maewongense</name>
    <dbReference type="NCBI Taxonomy" id="634393"/>
    <lineage>
        <taxon>Bacteria</taxon>
        <taxon>Bacillati</taxon>
        <taxon>Actinomycetota</taxon>
        <taxon>Actinomycetes</taxon>
        <taxon>Micromonosporales</taxon>
        <taxon>Micromonosporaceae</taxon>
        <taxon>Dactylosporangium</taxon>
    </lineage>
</organism>
<evidence type="ECO:0008006" key="6">
    <source>
        <dbReference type="Google" id="ProtNLM"/>
    </source>
</evidence>
<feature type="transmembrane region" description="Helical" evidence="1">
    <location>
        <begin position="116"/>
        <end position="135"/>
    </location>
</feature>